<comment type="caution">
    <text evidence="2">The sequence shown here is derived from an EMBL/GenBank/DDBJ whole genome shotgun (WGS) entry which is preliminary data.</text>
</comment>
<proteinExistence type="predicted"/>
<evidence type="ECO:0000256" key="1">
    <source>
        <dbReference type="SAM" id="Phobius"/>
    </source>
</evidence>
<dbReference type="EMBL" id="JASWJB010000012">
    <property type="protein sequence ID" value="KAK2612754.1"/>
    <property type="molecule type" value="Genomic_DNA"/>
</dbReference>
<feature type="transmembrane region" description="Helical" evidence="1">
    <location>
        <begin position="12"/>
        <end position="32"/>
    </location>
</feature>
<dbReference type="Proteomes" id="UP001251528">
    <property type="component" value="Unassembled WGS sequence"/>
</dbReference>
<dbReference type="AlphaFoldDB" id="A0AAJ0CZZ7"/>
<feature type="transmembrane region" description="Helical" evidence="1">
    <location>
        <begin position="75"/>
        <end position="96"/>
    </location>
</feature>
<name>A0AAJ0CZZ7_9HYPO</name>
<accession>A0AAJ0CZZ7</accession>
<sequence>MFAELQESRLIVAFKIAFSVYIVLQVVLLALWASSAAPTTKATLATVSLTITGFTFLVYVSHLEHTRSLRPSTPITIYLGVSILLDLARVRTLFFIPGSGTVARVYLASFCVKFVIFVLELTEKRQLLLSAWQNASPEAVGSVYNRVLFLWLNSLFLKGFRNLISINSLPTLDTELLNTAKPTELAQKWNRSAFDTPAQRLI</sequence>
<keyword evidence="1" id="KW-0472">Membrane</keyword>
<reference evidence="2" key="1">
    <citation type="submission" date="2023-06" db="EMBL/GenBank/DDBJ databases">
        <title>Conoideocrella luteorostrata (Hypocreales: Clavicipitaceae), a potential biocontrol fungus for elongate hemlock scale in United States Christmas tree production areas.</title>
        <authorList>
            <person name="Barrett H."/>
            <person name="Lovett B."/>
            <person name="Macias A.M."/>
            <person name="Stajich J.E."/>
            <person name="Kasson M.T."/>
        </authorList>
    </citation>
    <scope>NUCLEOTIDE SEQUENCE</scope>
    <source>
        <strain evidence="2">ARSEF 14590</strain>
    </source>
</reference>
<organism evidence="2 3">
    <name type="scientific">Conoideocrella luteorostrata</name>
    <dbReference type="NCBI Taxonomy" id="1105319"/>
    <lineage>
        <taxon>Eukaryota</taxon>
        <taxon>Fungi</taxon>
        <taxon>Dikarya</taxon>
        <taxon>Ascomycota</taxon>
        <taxon>Pezizomycotina</taxon>
        <taxon>Sordariomycetes</taxon>
        <taxon>Hypocreomycetidae</taxon>
        <taxon>Hypocreales</taxon>
        <taxon>Clavicipitaceae</taxon>
        <taxon>Conoideocrella</taxon>
    </lineage>
</organism>
<evidence type="ECO:0000313" key="3">
    <source>
        <dbReference type="Proteomes" id="UP001251528"/>
    </source>
</evidence>
<keyword evidence="1" id="KW-1133">Transmembrane helix</keyword>
<feature type="transmembrane region" description="Helical" evidence="1">
    <location>
        <begin position="44"/>
        <end position="63"/>
    </location>
</feature>
<protein>
    <submittedName>
        <fullName evidence="2">Uncharacterized protein</fullName>
    </submittedName>
</protein>
<feature type="transmembrane region" description="Helical" evidence="1">
    <location>
        <begin position="102"/>
        <end position="121"/>
    </location>
</feature>
<evidence type="ECO:0000313" key="2">
    <source>
        <dbReference type="EMBL" id="KAK2612754.1"/>
    </source>
</evidence>
<gene>
    <name evidence="2" type="ORF">QQS21_001205</name>
</gene>
<keyword evidence="1" id="KW-0812">Transmembrane</keyword>
<keyword evidence="3" id="KW-1185">Reference proteome</keyword>